<feature type="signal peptide" evidence="10">
    <location>
        <begin position="1"/>
        <end position="21"/>
    </location>
</feature>
<evidence type="ECO:0000259" key="11">
    <source>
        <dbReference type="PROSITE" id="PS50866"/>
    </source>
</evidence>
<protein>
    <recommendedName>
        <fullName evidence="11">GOLD domain-containing protein</fullName>
    </recommendedName>
</protein>
<dbReference type="AlphaFoldDB" id="A0A3P7NEF0"/>
<dbReference type="InterPro" id="IPR015720">
    <property type="entry name" value="Emp24-like"/>
</dbReference>
<evidence type="ECO:0000256" key="7">
    <source>
        <dbReference type="ARBA" id="ARBA00037847"/>
    </source>
</evidence>
<comment type="subcellular location">
    <subcellularLocation>
        <location evidence="7">Endomembrane system</location>
        <topology evidence="7">Single-pass membrane protein</topology>
    </subcellularLocation>
    <subcellularLocation>
        <location evidence="1 8">Membrane</location>
        <topology evidence="1 8">Single-pass type I membrane protein</topology>
    </subcellularLocation>
</comment>
<feature type="domain" description="GOLD" evidence="11">
    <location>
        <begin position="35"/>
        <end position="117"/>
    </location>
</feature>
<dbReference type="GO" id="GO:0012505">
    <property type="term" value="C:endomembrane system"/>
    <property type="evidence" value="ECO:0007669"/>
    <property type="project" value="UniProtKB-SubCell"/>
</dbReference>
<evidence type="ECO:0000256" key="6">
    <source>
        <dbReference type="ARBA" id="ARBA00023136"/>
    </source>
</evidence>
<keyword evidence="3 8" id="KW-0812">Transmembrane</keyword>
<keyword evidence="6 9" id="KW-0472">Membrane</keyword>
<evidence type="ECO:0000313" key="13">
    <source>
        <dbReference type="Proteomes" id="UP000281553"/>
    </source>
</evidence>
<dbReference type="Proteomes" id="UP000281553">
    <property type="component" value="Unassembled WGS sequence"/>
</dbReference>
<gene>
    <name evidence="12" type="ORF">DILT_LOCUS16785</name>
</gene>
<feature type="chain" id="PRO_5018167344" description="GOLD domain-containing protein" evidence="10">
    <location>
        <begin position="22"/>
        <end position="217"/>
    </location>
</feature>
<feature type="transmembrane region" description="Helical" evidence="9">
    <location>
        <begin position="179"/>
        <end position="203"/>
    </location>
</feature>
<evidence type="ECO:0000256" key="8">
    <source>
        <dbReference type="RuleBase" id="RU003827"/>
    </source>
</evidence>
<reference evidence="12 13" key="1">
    <citation type="submission" date="2018-11" db="EMBL/GenBank/DDBJ databases">
        <authorList>
            <consortium name="Pathogen Informatics"/>
        </authorList>
    </citation>
    <scope>NUCLEOTIDE SEQUENCE [LARGE SCALE GENOMIC DNA]</scope>
</reference>
<sequence length="217" mass="24344">MFSLYLLSSLFASVLVGNVNCFPQRLTFELPDKETFCFYEDLEKAESYELMFQVLSGGLNDVDLVISDPDKVKIAEKSKSTHENIKFSASKSGSFSFCFGNQFSSVSHKVVLFELRSQDSLNEEAGLPAPNPGPQTALQALTENIHEHLSVAEDYQTELRAKKMSDRLFVVDLMDHITLWSGVVSILIVLTVFAQVTILKGFFKDKKLVYSSRTSTF</sequence>
<dbReference type="PROSITE" id="PS50866">
    <property type="entry name" value="GOLD"/>
    <property type="match status" value="1"/>
</dbReference>
<dbReference type="Pfam" id="PF01105">
    <property type="entry name" value="EMP24_GP25L"/>
    <property type="match status" value="1"/>
</dbReference>
<evidence type="ECO:0000256" key="2">
    <source>
        <dbReference type="ARBA" id="ARBA00007104"/>
    </source>
</evidence>
<comment type="similarity">
    <text evidence="2 8">Belongs to the EMP24/GP25L family.</text>
</comment>
<keyword evidence="5 9" id="KW-1133">Transmembrane helix</keyword>
<evidence type="ECO:0000256" key="5">
    <source>
        <dbReference type="ARBA" id="ARBA00022989"/>
    </source>
</evidence>
<organism evidence="12 13">
    <name type="scientific">Dibothriocephalus latus</name>
    <name type="common">Fish tapeworm</name>
    <name type="synonym">Diphyllobothrium latum</name>
    <dbReference type="NCBI Taxonomy" id="60516"/>
    <lineage>
        <taxon>Eukaryota</taxon>
        <taxon>Metazoa</taxon>
        <taxon>Spiralia</taxon>
        <taxon>Lophotrochozoa</taxon>
        <taxon>Platyhelminthes</taxon>
        <taxon>Cestoda</taxon>
        <taxon>Eucestoda</taxon>
        <taxon>Diphyllobothriidea</taxon>
        <taxon>Diphyllobothriidae</taxon>
        <taxon>Dibothriocephalus</taxon>
    </lineage>
</organism>
<dbReference type="PANTHER" id="PTHR22811">
    <property type="entry name" value="TRANSMEMBRANE EMP24 DOMAIN-CONTAINING PROTEIN"/>
    <property type="match status" value="1"/>
</dbReference>
<accession>A0A3P7NEF0</accession>
<keyword evidence="13" id="KW-1185">Reference proteome</keyword>
<dbReference type="EMBL" id="UYRU01087124">
    <property type="protein sequence ID" value="VDN35473.1"/>
    <property type="molecule type" value="Genomic_DNA"/>
</dbReference>
<dbReference type="InterPro" id="IPR009038">
    <property type="entry name" value="GOLD_dom"/>
</dbReference>
<name>A0A3P7NEF0_DIBLA</name>
<dbReference type="GO" id="GO:0016020">
    <property type="term" value="C:membrane"/>
    <property type="evidence" value="ECO:0007669"/>
    <property type="project" value="UniProtKB-SubCell"/>
</dbReference>
<evidence type="ECO:0000256" key="10">
    <source>
        <dbReference type="SAM" id="SignalP"/>
    </source>
</evidence>
<evidence type="ECO:0000313" key="12">
    <source>
        <dbReference type="EMBL" id="VDN35473.1"/>
    </source>
</evidence>
<evidence type="ECO:0000256" key="4">
    <source>
        <dbReference type="ARBA" id="ARBA00022729"/>
    </source>
</evidence>
<dbReference type="SMART" id="SM01190">
    <property type="entry name" value="EMP24_GP25L"/>
    <property type="match status" value="1"/>
</dbReference>
<evidence type="ECO:0000256" key="1">
    <source>
        <dbReference type="ARBA" id="ARBA00004479"/>
    </source>
</evidence>
<keyword evidence="4 10" id="KW-0732">Signal</keyword>
<proteinExistence type="inferred from homology"/>
<evidence type="ECO:0000256" key="3">
    <source>
        <dbReference type="ARBA" id="ARBA00022692"/>
    </source>
</evidence>
<evidence type="ECO:0000256" key="9">
    <source>
        <dbReference type="SAM" id="Phobius"/>
    </source>
</evidence>
<dbReference type="InterPro" id="IPR036598">
    <property type="entry name" value="GOLD_dom_sf"/>
</dbReference>
<dbReference type="OrthoDB" id="62956at2759"/>
<dbReference type="SUPFAM" id="SSF101576">
    <property type="entry name" value="Supernatant protein factor (SPF), C-terminal domain"/>
    <property type="match status" value="1"/>
</dbReference>